<sequence>MSKIRKVVIIVLLSIFLSSCVTITKNSKSNLRIYGDNYGCDFDEWEEEGDFGFTYKILEF</sequence>
<accession>X0TBP4</accession>
<gene>
    <name evidence="1" type="ORF">S01H1_15456</name>
</gene>
<comment type="caution">
    <text evidence="1">The sequence shown here is derived from an EMBL/GenBank/DDBJ whole genome shotgun (WGS) entry which is preliminary data.</text>
</comment>
<name>X0TBP4_9ZZZZ</name>
<evidence type="ECO:0000313" key="1">
    <source>
        <dbReference type="EMBL" id="GAF73455.1"/>
    </source>
</evidence>
<protein>
    <recommendedName>
        <fullName evidence="2">Lipoprotein</fullName>
    </recommendedName>
</protein>
<dbReference type="AlphaFoldDB" id="X0TBP4"/>
<dbReference type="EMBL" id="BARS01008066">
    <property type="protein sequence ID" value="GAF73455.1"/>
    <property type="molecule type" value="Genomic_DNA"/>
</dbReference>
<evidence type="ECO:0008006" key="2">
    <source>
        <dbReference type="Google" id="ProtNLM"/>
    </source>
</evidence>
<organism evidence="1">
    <name type="scientific">marine sediment metagenome</name>
    <dbReference type="NCBI Taxonomy" id="412755"/>
    <lineage>
        <taxon>unclassified sequences</taxon>
        <taxon>metagenomes</taxon>
        <taxon>ecological metagenomes</taxon>
    </lineage>
</organism>
<reference evidence="1" key="1">
    <citation type="journal article" date="2014" name="Front. Microbiol.">
        <title>High frequency of phylogenetically diverse reductive dehalogenase-homologous genes in deep subseafloor sedimentary metagenomes.</title>
        <authorList>
            <person name="Kawai M."/>
            <person name="Futagami T."/>
            <person name="Toyoda A."/>
            <person name="Takaki Y."/>
            <person name="Nishi S."/>
            <person name="Hori S."/>
            <person name="Arai W."/>
            <person name="Tsubouchi T."/>
            <person name="Morono Y."/>
            <person name="Uchiyama I."/>
            <person name="Ito T."/>
            <person name="Fujiyama A."/>
            <person name="Inagaki F."/>
            <person name="Takami H."/>
        </authorList>
    </citation>
    <scope>NUCLEOTIDE SEQUENCE</scope>
    <source>
        <strain evidence="1">Expedition CK06-06</strain>
    </source>
</reference>
<dbReference type="PROSITE" id="PS51257">
    <property type="entry name" value="PROKAR_LIPOPROTEIN"/>
    <property type="match status" value="1"/>
</dbReference>
<proteinExistence type="predicted"/>